<protein>
    <submittedName>
        <fullName evidence="2">Uncharacterized protein</fullName>
    </submittedName>
</protein>
<gene>
    <name evidence="2" type="ORF">POSPLADRAFT_1183226</name>
</gene>
<organism evidence="2 3">
    <name type="scientific">Postia placenta MAD-698-R-SB12</name>
    <dbReference type="NCBI Taxonomy" id="670580"/>
    <lineage>
        <taxon>Eukaryota</taxon>
        <taxon>Fungi</taxon>
        <taxon>Dikarya</taxon>
        <taxon>Basidiomycota</taxon>
        <taxon>Agaricomycotina</taxon>
        <taxon>Agaricomycetes</taxon>
        <taxon>Polyporales</taxon>
        <taxon>Adustoporiaceae</taxon>
        <taxon>Rhodonia</taxon>
    </lineage>
</organism>
<dbReference type="AlphaFoldDB" id="A0A1X6MWV7"/>
<reference evidence="2 3" key="1">
    <citation type="submission" date="2017-04" db="EMBL/GenBank/DDBJ databases">
        <title>Genome Sequence of the Model Brown-Rot Fungus Postia placenta SB12.</title>
        <authorList>
            <consortium name="DOE Joint Genome Institute"/>
            <person name="Gaskell J."/>
            <person name="Kersten P."/>
            <person name="Larrondo L.F."/>
            <person name="Canessa P."/>
            <person name="Martinez D."/>
            <person name="Hibbett D."/>
            <person name="Schmoll M."/>
            <person name="Kubicek C.P."/>
            <person name="Martinez A.T."/>
            <person name="Yadav J."/>
            <person name="Master E."/>
            <person name="Magnuson J.K."/>
            <person name="James T."/>
            <person name="Yaver D."/>
            <person name="Berka R."/>
            <person name="Labutti K."/>
            <person name="Lipzen A."/>
            <person name="Aerts A."/>
            <person name="Barry K."/>
            <person name="Henrissat B."/>
            <person name="Blanchette R."/>
            <person name="Grigoriev I."/>
            <person name="Cullen D."/>
        </authorList>
    </citation>
    <scope>NUCLEOTIDE SEQUENCE [LARGE SCALE GENOMIC DNA]</scope>
    <source>
        <strain evidence="2 3">MAD-698-R-SB12</strain>
    </source>
</reference>
<dbReference type="EMBL" id="KZ110600">
    <property type="protein sequence ID" value="OSX60693.1"/>
    <property type="molecule type" value="Genomic_DNA"/>
</dbReference>
<dbReference type="Proteomes" id="UP000194127">
    <property type="component" value="Unassembled WGS sequence"/>
</dbReference>
<evidence type="ECO:0000313" key="3">
    <source>
        <dbReference type="Proteomes" id="UP000194127"/>
    </source>
</evidence>
<feature type="region of interest" description="Disordered" evidence="1">
    <location>
        <begin position="150"/>
        <end position="184"/>
    </location>
</feature>
<keyword evidence="3" id="KW-1185">Reference proteome</keyword>
<dbReference type="RefSeq" id="XP_024337487.1">
    <property type="nucleotide sequence ID" value="XM_024488986.1"/>
</dbReference>
<dbReference type="GeneID" id="36333935"/>
<evidence type="ECO:0000313" key="2">
    <source>
        <dbReference type="EMBL" id="OSX60693.1"/>
    </source>
</evidence>
<evidence type="ECO:0000256" key="1">
    <source>
        <dbReference type="SAM" id="MobiDB-lite"/>
    </source>
</evidence>
<sequence>MTNTDGSPFDGLGVLPHTPFYDEYEHTAAHATSTPLSGSAADFAFLSAGRSASHAGWHWAGALRWEEEEPHFADAPLSPGARYWRDATAADFRRRLDDALRGASADEVRAVGTLKMARHRERRSKMAHERYGLPCAPAVDDVFLSAGSASAVRSDASTPDNCATPVSEEDQCARALHEGPNQRT</sequence>
<name>A0A1X6MWV7_9APHY</name>
<dbReference type="OrthoDB" id="2788708at2759"/>
<accession>A0A1X6MWV7</accession>
<proteinExistence type="predicted"/>